<dbReference type="Proteomes" id="UP000719766">
    <property type="component" value="Unassembled WGS sequence"/>
</dbReference>
<proteinExistence type="predicted"/>
<name>A0A9P7ARM7_9AGAM</name>
<dbReference type="EMBL" id="JABBWE010000024">
    <property type="protein sequence ID" value="KAG1794822.1"/>
    <property type="molecule type" value="Genomic_DNA"/>
</dbReference>
<reference evidence="3" key="1">
    <citation type="journal article" date="2020" name="New Phytol.">
        <title>Comparative genomics reveals dynamic genome evolution in host specialist ectomycorrhizal fungi.</title>
        <authorList>
            <person name="Lofgren L.A."/>
            <person name="Nguyen N.H."/>
            <person name="Vilgalys R."/>
            <person name="Ruytinx J."/>
            <person name="Liao H.L."/>
            <person name="Branco S."/>
            <person name="Kuo A."/>
            <person name="LaButti K."/>
            <person name="Lipzen A."/>
            <person name="Andreopoulos W."/>
            <person name="Pangilinan J."/>
            <person name="Riley R."/>
            <person name="Hundley H."/>
            <person name="Na H."/>
            <person name="Barry K."/>
            <person name="Grigoriev I.V."/>
            <person name="Stajich J.E."/>
            <person name="Kennedy P.G."/>
        </authorList>
    </citation>
    <scope>NUCLEOTIDE SEQUENCE</scope>
    <source>
        <strain evidence="3">S12</strain>
    </source>
</reference>
<dbReference type="RefSeq" id="XP_041160861.1">
    <property type="nucleotide sequence ID" value="XM_041302836.1"/>
</dbReference>
<accession>A0A9P7ARM7</accession>
<keyword evidence="1" id="KW-0732">Signal</keyword>
<protein>
    <recommendedName>
        <fullName evidence="2">Argonaute linker 1 domain-containing protein</fullName>
    </recommendedName>
</protein>
<sequence length="217" mass="23902">MVLWLRLALSMVDICARQVPALPPKLEHTNHNASSSKMTTLTVLRPSLSGSLLSVPPSFVLHHPCHSAPSFHHLSSTDSRPQYIRCMFELLNSSSHAVKYEATMMLTTLMQNPAAVKAAASCFVNLDAGIQTLGGGLELWRGYFQSVHPTISKNIDVSTVVMFKQGSFQTTALAVLKQNDVHALDLHPDLPQFRHMACAVILPSKTFFKPSMNFVSF</sequence>
<dbReference type="SMART" id="SM01163">
    <property type="entry name" value="DUF1785"/>
    <property type="match status" value="1"/>
</dbReference>
<evidence type="ECO:0000256" key="1">
    <source>
        <dbReference type="SAM" id="SignalP"/>
    </source>
</evidence>
<keyword evidence="4" id="KW-1185">Reference proteome</keyword>
<feature type="signal peptide" evidence="1">
    <location>
        <begin position="1"/>
        <end position="21"/>
    </location>
</feature>
<dbReference type="AlphaFoldDB" id="A0A9P7ARM7"/>
<evidence type="ECO:0000259" key="2">
    <source>
        <dbReference type="SMART" id="SM01163"/>
    </source>
</evidence>
<comment type="caution">
    <text evidence="3">The sequence shown here is derived from an EMBL/GenBank/DDBJ whole genome shotgun (WGS) entry which is preliminary data.</text>
</comment>
<dbReference type="InterPro" id="IPR014811">
    <property type="entry name" value="ArgoL1"/>
</dbReference>
<evidence type="ECO:0000313" key="4">
    <source>
        <dbReference type="Proteomes" id="UP000719766"/>
    </source>
</evidence>
<feature type="domain" description="Argonaute linker 1" evidence="2">
    <location>
        <begin position="116"/>
        <end position="165"/>
    </location>
</feature>
<evidence type="ECO:0000313" key="3">
    <source>
        <dbReference type="EMBL" id="KAG1794822.1"/>
    </source>
</evidence>
<dbReference type="OrthoDB" id="1938994at2759"/>
<dbReference type="GeneID" id="64596600"/>
<organism evidence="3 4">
    <name type="scientific">Suillus plorans</name>
    <dbReference type="NCBI Taxonomy" id="116603"/>
    <lineage>
        <taxon>Eukaryota</taxon>
        <taxon>Fungi</taxon>
        <taxon>Dikarya</taxon>
        <taxon>Basidiomycota</taxon>
        <taxon>Agaricomycotina</taxon>
        <taxon>Agaricomycetes</taxon>
        <taxon>Agaricomycetidae</taxon>
        <taxon>Boletales</taxon>
        <taxon>Suillineae</taxon>
        <taxon>Suillaceae</taxon>
        <taxon>Suillus</taxon>
    </lineage>
</organism>
<gene>
    <name evidence="3" type="ORF">HD556DRAFT_1367260</name>
</gene>
<feature type="chain" id="PRO_5040370508" description="Argonaute linker 1 domain-containing protein" evidence="1">
    <location>
        <begin position="22"/>
        <end position="217"/>
    </location>
</feature>
<dbReference type="Pfam" id="PF08699">
    <property type="entry name" value="ArgoL1"/>
    <property type="match status" value="1"/>
</dbReference>